<name>A0A7X3LT81_9HYPH</name>
<accession>A0A7X3LT81</accession>
<keyword evidence="4" id="KW-1185">Reference proteome</keyword>
<sequence length="169" mass="18595">MTIYAVLTPPDTSPDAFTESDADRTLFIKDGFCWPALFIPMIWTLWHRLWLVFLAYLAIAVAIEALSFAFGGPATGISATLFALLFAFEANNLRRWTMERRGWNFAGAVAGADRDEAEVRFFSGYLTPAGRPENHTADHTENRPRRTAGVAPRVGGESVVGLTLGRNGT</sequence>
<evidence type="ECO:0000313" key="4">
    <source>
        <dbReference type="Proteomes" id="UP000433101"/>
    </source>
</evidence>
<keyword evidence="2" id="KW-0472">Membrane</keyword>
<feature type="compositionally biased region" description="Basic and acidic residues" evidence="1">
    <location>
        <begin position="132"/>
        <end position="144"/>
    </location>
</feature>
<gene>
    <name evidence="3" type="ORF">GR183_07045</name>
</gene>
<evidence type="ECO:0000256" key="2">
    <source>
        <dbReference type="SAM" id="Phobius"/>
    </source>
</evidence>
<keyword evidence="2" id="KW-0812">Transmembrane</keyword>
<keyword evidence="2" id="KW-1133">Transmembrane helix</keyword>
<comment type="caution">
    <text evidence="3">The sequence shown here is derived from an EMBL/GenBank/DDBJ whole genome shotgun (WGS) entry which is preliminary data.</text>
</comment>
<dbReference type="Pfam" id="PF10947">
    <property type="entry name" value="DUF2628"/>
    <property type="match status" value="1"/>
</dbReference>
<proteinExistence type="predicted"/>
<organism evidence="3 4">
    <name type="scientific">Stappia sediminis</name>
    <dbReference type="NCBI Taxonomy" id="2692190"/>
    <lineage>
        <taxon>Bacteria</taxon>
        <taxon>Pseudomonadati</taxon>
        <taxon>Pseudomonadota</taxon>
        <taxon>Alphaproteobacteria</taxon>
        <taxon>Hyphomicrobiales</taxon>
        <taxon>Stappiaceae</taxon>
        <taxon>Stappia</taxon>
    </lineage>
</organism>
<evidence type="ECO:0000256" key="1">
    <source>
        <dbReference type="SAM" id="MobiDB-lite"/>
    </source>
</evidence>
<dbReference type="InterPro" id="IPR024399">
    <property type="entry name" value="DUF2628"/>
</dbReference>
<dbReference type="RefSeq" id="WP_160774918.1">
    <property type="nucleotide sequence ID" value="NZ_WUMV01000003.1"/>
</dbReference>
<feature type="region of interest" description="Disordered" evidence="1">
    <location>
        <begin position="130"/>
        <end position="152"/>
    </location>
</feature>
<feature type="transmembrane region" description="Helical" evidence="2">
    <location>
        <begin position="76"/>
        <end position="93"/>
    </location>
</feature>
<reference evidence="3 4" key="1">
    <citation type="submission" date="2019-12" db="EMBL/GenBank/DDBJ databases">
        <authorList>
            <person name="Li M."/>
        </authorList>
    </citation>
    <scope>NUCLEOTIDE SEQUENCE [LARGE SCALE GENOMIC DNA]</scope>
    <source>
        <strain evidence="3 4">GBMRC 2046</strain>
    </source>
</reference>
<dbReference type="AlphaFoldDB" id="A0A7X3LT81"/>
<evidence type="ECO:0000313" key="3">
    <source>
        <dbReference type="EMBL" id="MXN64656.1"/>
    </source>
</evidence>
<dbReference type="EMBL" id="WUMV01000003">
    <property type="protein sequence ID" value="MXN64656.1"/>
    <property type="molecule type" value="Genomic_DNA"/>
</dbReference>
<dbReference type="Proteomes" id="UP000433101">
    <property type="component" value="Unassembled WGS sequence"/>
</dbReference>
<protein>
    <submittedName>
        <fullName evidence="3">DUF2628 domain-containing protein</fullName>
    </submittedName>
</protein>